<evidence type="ECO:0000256" key="1">
    <source>
        <dbReference type="ARBA" id="ARBA00008306"/>
    </source>
</evidence>
<feature type="compositionally biased region" description="Polar residues" evidence="2">
    <location>
        <begin position="236"/>
        <end position="251"/>
    </location>
</feature>
<feature type="compositionally biased region" description="Acidic residues" evidence="2">
    <location>
        <begin position="95"/>
        <end position="112"/>
    </location>
</feature>
<dbReference type="PANTHER" id="PTHR16255:SF15">
    <property type="entry name" value="SPORULATION PROTEIN RMD1"/>
    <property type="match status" value="1"/>
</dbReference>
<evidence type="ECO:0000256" key="3">
    <source>
        <dbReference type="SAM" id="Phobius"/>
    </source>
</evidence>
<keyword evidence="3" id="KW-0472">Membrane</keyword>
<evidence type="ECO:0000259" key="4">
    <source>
        <dbReference type="Pfam" id="PF02582"/>
    </source>
</evidence>
<organism evidence="5">
    <name type="scientific">Melanopsichium pennsylvanicum 4</name>
    <dbReference type="NCBI Taxonomy" id="1398559"/>
    <lineage>
        <taxon>Eukaryota</taxon>
        <taxon>Fungi</taxon>
        <taxon>Dikarya</taxon>
        <taxon>Basidiomycota</taxon>
        <taxon>Ustilaginomycotina</taxon>
        <taxon>Ustilaginomycetes</taxon>
        <taxon>Ustilaginales</taxon>
        <taxon>Ustilaginaceae</taxon>
        <taxon>Melanopsichium</taxon>
    </lineage>
</organism>
<feature type="domain" description="DUF155" evidence="4">
    <location>
        <begin position="269"/>
        <end position="439"/>
    </location>
</feature>
<proteinExistence type="inferred from homology"/>
<feature type="compositionally biased region" description="Polar residues" evidence="2">
    <location>
        <begin position="1"/>
        <end position="13"/>
    </location>
</feature>
<sequence length="490" mass="54706">MYRSTRSTKQSSKLKILPEEPEDSSTGGVASGGATPINASSPVIGGGGGEGGVLSSSQANLTNRSSGYRRHPSYSEPPNPSASLANATSPHHSVDDDDSSSDDQEGEDEEAVEVYKQLAQIPEGSMRRDARRLTKRSRAKLPRVTAYSTATSYRMRELTKWLNARRSSHQTNVLTFDECLYTTYTYKHVDEARGLIPANTNGNASGKHRFKDAHTPKTGDLLGIAELHTATTIQDGHATQQDGQAQPNPTTDAKRKRSRFSVEDVVPELFIMDYGAIVIWGMTHQEEKRFLRELRRFEVERLASEDVESEDLHWYLADYSRIYNDVITLRRGSSYMTKLSLSHALAQSTKISFFEGIIDNTIESTKDIPQSIAESGKIGMPPAEIMKQIGHLFILRMNIHLVGSIVDSPEIFWRQPDLEPLYSAARSYLEIPQRIDLLNTRVEVLQDMLQLLKDQVTSSHSEYLEIVVILLIMLEIVLGVATMLVDLYFG</sequence>
<dbReference type="InterPro" id="IPR051624">
    <property type="entry name" value="RMD1/Sad1-interacting"/>
</dbReference>
<comment type="similarity">
    <text evidence="1">Belongs to the RMD1/sif2 family.</text>
</comment>
<reference evidence="5" key="1">
    <citation type="journal article" date="2014" name="Genome Biol. Evol.">
        <title>Gene Loss Rather Than Gene Gain Is Associated with a Host Jump from Monocots to Dicots in the Smut Fungus Melanopsichium pennsylvanicum.</title>
        <authorList>
            <person name="Sharma R."/>
            <person name="Mishra B."/>
            <person name="Runge F."/>
            <person name="Thines M."/>
        </authorList>
    </citation>
    <scope>NUCLEOTIDE SEQUENCE</scope>
    <source>
        <strain evidence="5">4</strain>
    </source>
</reference>
<dbReference type="Pfam" id="PF02582">
    <property type="entry name" value="DUF155"/>
    <property type="match status" value="1"/>
</dbReference>
<keyword evidence="3" id="KW-0812">Transmembrane</keyword>
<dbReference type="PANTHER" id="PTHR16255">
    <property type="entry name" value="REQUIRED FOR MEIOTIC NUCLEAR DIVISION PROTEIN 1 HOMOLOG"/>
    <property type="match status" value="1"/>
</dbReference>
<dbReference type="GO" id="GO:0005739">
    <property type="term" value="C:mitochondrion"/>
    <property type="evidence" value="ECO:0007669"/>
    <property type="project" value="UniProtKB-ARBA"/>
</dbReference>
<feature type="region of interest" description="Disordered" evidence="2">
    <location>
        <begin position="1"/>
        <end position="113"/>
    </location>
</feature>
<evidence type="ECO:0000313" key="5">
    <source>
        <dbReference type="EMBL" id="CDI53205.1"/>
    </source>
</evidence>
<evidence type="ECO:0000256" key="2">
    <source>
        <dbReference type="SAM" id="MobiDB-lite"/>
    </source>
</evidence>
<name>A0A077QTL4_9BASI</name>
<protein>
    <recommendedName>
        <fullName evidence="4">DUF155 domain-containing protein</fullName>
    </recommendedName>
</protein>
<dbReference type="EMBL" id="HG529571">
    <property type="protein sequence ID" value="CDI53205.1"/>
    <property type="molecule type" value="Genomic_DNA"/>
</dbReference>
<feature type="transmembrane region" description="Helical" evidence="3">
    <location>
        <begin position="463"/>
        <end position="489"/>
    </location>
</feature>
<keyword evidence="3" id="KW-1133">Transmembrane helix</keyword>
<dbReference type="AlphaFoldDB" id="A0A077QTL4"/>
<feature type="region of interest" description="Disordered" evidence="2">
    <location>
        <begin position="236"/>
        <end position="258"/>
    </location>
</feature>
<accession>A0A077QTL4</accession>
<feature type="compositionally biased region" description="Polar residues" evidence="2">
    <location>
        <begin position="54"/>
        <end position="66"/>
    </location>
</feature>
<feature type="compositionally biased region" description="Polar residues" evidence="2">
    <location>
        <begin position="81"/>
        <end position="91"/>
    </location>
</feature>
<dbReference type="InterPro" id="IPR003734">
    <property type="entry name" value="DUF155"/>
</dbReference>
<feature type="compositionally biased region" description="Low complexity" evidence="2">
    <location>
        <begin position="24"/>
        <end position="35"/>
    </location>
</feature>